<evidence type="ECO:0000313" key="3">
    <source>
        <dbReference type="Proteomes" id="UP000184330"/>
    </source>
</evidence>
<proteinExistence type="predicted"/>
<organism evidence="2 3">
    <name type="scientific">Phialocephala subalpina</name>
    <dbReference type="NCBI Taxonomy" id="576137"/>
    <lineage>
        <taxon>Eukaryota</taxon>
        <taxon>Fungi</taxon>
        <taxon>Dikarya</taxon>
        <taxon>Ascomycota</taxon>
        <taxon>Pezizomycotina</taxon>
        <taxon>Leotiomycetes</taxon>
        <taxon>Helotiales</taxon>
        <taxon>Mollisiaceae</taxon>
        <taxon>Phialocephala</taxon>
        <taxon>Phialocephala fortinii species complex</taxon>
    </lineage>
</organism>
<feature type="region of interest" description="Disordered" evidence="1">
    <location>
        <begin position="91"/>
        <end position="131"/>
    </location>
</feature>
<protein>
    <submittedName>
        <fullName evidence="2">Uncharacterized protein</fullName>
    </submittedName>
</protein>
<sequence>MTHLYSVQMDIRWTTNTSSQGLLTHMSYSSDSSFSSISETSPSPFRCLSSPSSSILNSTIISQLKSRSPYLESAMPPSDIRPSRYWGMDTVFSPASRSSQRQQNLRTREDPTQTPTIPDPRNSMTREDLPYQITDDGGLSYSCPSQHVQTRSDFEIASANGSNANSCLACIDLEILRSASMAELRLALASLDMSTQEREDLMRESWRMYRLVSNFSRPVESLTPEALESLLLEFASRIEQLDQWEEFRNPEEFDPPPQYTPMDVPPYTGQSSPIDPRSYQALCHTPTEFFGPSPPYTPSDTPQLGSPDQLHSAESWLDGAIGLWKGFASVVNAMLER</sequence>
<keyword evidence="3" id="KW-1185">Reference proteome</keyword>
<dbReference type="AlphaFoldDB" id="A0A1L7XP41"/>
<reference evidence="2 3" key="1">
    <citation type="submission" date="2016-03" db="EMBL/GenBank/DDBJ databases">
        <authorList>
            <person name="Ploux O."/>
        </authorList>
    </citation>
    <scope>NUCLEOTIDE SEQUENCE [LARGE SCALE GENOMIC DNA]</scope>
    <source>
        <strain evidence="2 3">UAMH 11012</strain>
    </source>
</reference>
<dbReference type="Proteomes" id="UP000184330">
    <property type="component" value="Unassembled WGS sequence"/>
</dbReference>
<dbReference type="EMBL" id="FJOG01000040">
    <property type="protein sequence ID" value="CZR66821.1"/>
    <property type="molecule type" value="Genomic_DNA"/>
</dbReference>
<name>A0A1L7XP41_9HELO</name>
<gene>
    <name evidence="2" type="ORF">PAC_16722</name>
</gene>
<accession>A0A1L7XP41</accession>
<feature type="region of interest" description="Disordered" evidence="1">
    <location>
        <begin position="289"/>
        <end position="308"/>
    </location>
</feature>
<feature type="compositionally biased region" description="Polar residues" evidence="1">
    <location>
        <begin position="93"/>
        <end position="105"/>
    </location>
</feature>
<evidence type="ECO:0000313" key="2">
    <source>
        <dbReference type="EMBL" id="CZR66821.1"/>
    </source>
</evidence>
<evidence type="ECO:0000256" key="1">
    <source>
        <dbReference type="SAM" id="MobiDB-lite"/>
    </source>
</evidence>